<evidence type="ECO:0000313" key="3">
    <source>
        <dbReference type="Proteomes" id="UP000271380"/>
    </source>
</evidence>
<reference evidence="2 3" key="1">
    <citation type="submission" date="2018-12" db="EMBL/GenBank/DDBJ databases">
        <authorList>
            <consortium name="Pathogen Informatics"/>
        </authorList>
    </citation>
    <scope>NUCLEOTIDE SEQUENCE [LARGE SCALE GENOMIC DNA]</scope>
    <source>
        <strain evidence="2 3">NCTC949</strain>
    </source>
</reference>
<keyword evidence="1" id="KW-0812">Transmembrane</keyword>
<evidence type="ECO:0000313" key="2">
    <source>
        <dbReference type="EMBL" id="VEH05039.1"/>
    </source>
</evidence>
<evidence type="ECO:0000256" key="1">
    <source>
        <dbReference type="SAM" id="Phobius"/>
    </source>
</evidence>
<keyword evidence="1" id="KW-0472">Membrane</keyword>
<gene>
    <name evidence="2" type="ORF">NCTC949_00397</name>
</gene>
<sequence>MQIMLPTSRILSVIVLGLGLALVAWGIAAPRVIDADARMPLDLEKTTFRLIDDSATTRLIHNGQIIQVPFTRQLHMTILPPSDNDTATVRVGYTDMRTSMQSENERLSTASVWSYSFDRVSGESTSAAVVADQLASPTQEVELSGGWLKFPVDTQQTSYDIFDVTARQSIPAVFSAAEQRDGRTVYRFVQEIEPINVARNYNSVANTIEVDVDGEAQTAYLYHSGTRELYVDQITGLIVDWHENIDDYYGDEQGKKLEQALLFQGSLAAEDAQALLVQASGVSDGHTFRLVNYIVLGFGIVLSIIGMAGAFLVGRRRLATEG</sequence>
<organism evidence="2 3">
    <name type="scientific">Corynebacterium kutscheri</name>
    <dbReference type="NCBI Taxonomy" id="35755"/>
    <lineage>
        <taxon>Bacteria</taxon>
        <taxon>Bacillati</taxon>
        <taxon>Actinomycetota</taxon>
        <taxon>Actinomycetes</taxon>
        <taxon>Mycobacteriales</taxon>
        <taxon>Corynebacteriaceae</taxon>
        <taxon>Corynebacterium</taxon>
    </lineage>
</organism>
<feature type="transmembrane region" description="Helical" evidence="1">
    <location>
        <begin position="290"/>
        <end position="313"/>
    </location>
</feature>
<accession>A0AB38VQ42</accession>
<dbReference type="Proteomes" id="UP000271380">
    <property type="component" value="Chromosome"/>
</dbReference>
<dbReference type="AlphaFoldDB" id="A0AB38VQ42"/>
<keyword evidence="1" id="KW-1133">Transmembrane helix</keyword>
<dbReference type="EMBL" id="LR134377">
    <property type="protein sequence ID" value="VEH05039.1"/>
    <property type="molecule type" value="Genomic_DNA"/>
</dbReference>
<proteinExistence type="predicted"/>
<name>A0AB38VQ42_9CORY</name>
<dbReference type="Pfam" id="PF11271">
    <property type="entry name" value="PorA"/>
    <property type="match status" value="1"/>
</dbReference>
<dbReference type="InterPro" id="IPR021424">
    <property type="entry name" value="PorA"/>
</dbReference>
<protein>
    <submittedName>
        <fullName evidence="2">Secreted protein</fullName>
    </submittedName>
</protein>